<gene>
    <name evidence="1" type="ORF">WQ53_06285</name>
</gene>
<reference evidence="1 2" key="1">
    <citation type="journal article" date="2015" name="Genome Announc.">
        <title>Complete Genome Sequence of Pseudoxanthomonas suwonensis Strain J1, a Cellulose-Degrading Bacterium Isolated from Leaf- and Wood-Enriched Soil.</title>
        <authorList>
            <person name="Hou L."/>
            <person name="Jiang J."/>
            <person name="Xu Z."/>
            <person name="Zhou Y."/>
            <person name="Leung F.C."/>
        </authorList>
    </citation>
    <scope>NUCLEOTIDE SEQUENCE [LARGE SCALE GENOMIC DNA]</scope>
    <source>
        <strain evidence="1 2">J1</strain>
    </source>
</reference>
<accession>A0A0E3Z167</accession>
<sequence length="157" mass="17196">MPVRAAIPCPGHSLASDVQVAIKQALMGECTRVRDAELAIPSFDAEPERALPVTERVLVCSEKRLEYAPLLSWFPDQPVVAERTATCASRSHPTLHHERALAIESEYATRLTLQVAILVDTQADARIAAGVAERQHAVGVRTLRSHILGHRRGGHEE</sequence>
<evidence type="ECO:0000313" key="1">
    <source>
        <dbReference type="EMBL" id="AKC86434.1"/>
    </source>
</evidence>
<dbReference type="KEGG" id="psuw:WQ53_06285"/>
<protein>
    <submittedName>
        <fullName evidence="1">Uncharacterized protein</fullName>
    </submittedName>
</protein>
<name>A0A0E3Z167_9GAMM</name>
<dbReference type="EMBL" id="CP011144">
    <property type="protein sequence ID" value="AKC86434.1"/>
    <property type="molecule type" value="Genomic_DNA"/>
</dbReference>
<dbReference type="AlphaFoldDB" id="A0A0E3Z167"/>
<keyword evidence="2" id="KW-1185">Reference proteome</keyword>
<dbReference type="Proteomes" id="UP000033067">
    <property type="component" value="Chromosome"/>
</dbReference>
<proteinExistence type="predicted"/>
<evidence type="ECO:0000313" key="2">
    <source>
        <dbReference type="Proteomes" id="UP000033067"/>
    </source>
</evidence>
<organism evidence="1 2">
    <name type="scientific">Pseudoxanthomonas suwonensis</name>
    <dbReference type="NCBI Taxonomy" id="314722"/>
    <lineage>
        <taxon>Bacteria</taxon>
        <taxon>Pseudomonadati</taxon>
        <taxon>Pseudomonadota</taxon>
        <taxon>Gammaproteobacteria</taxon>
        <taxon>Lysobacterales</taxon>
        <taxon>Lysobacteraceae</taxon>
        <taxon>Pseudoxanthomonas</taxon>
    </lineage>
</organism>